<dbReference type="GO" id="GO:0008198">
    <property type="term" value="F:ferrous iron binding"/>
    <property type="evidence" value="ECO:0007669"/>
    <property type="project" value="InterPro"/>
</dbReference>
<dbReference type="AlphaFoldDB" id="A0A975NDF8"/>
<protein>
    <submittedName>
        <fullName evidence="2">Protocatechuate 3,4-dioxygenase</fullName>
    </submittedName>
</protein>
<dbReference type="SUPFAM" id="SSF53213">
    <property type="entry name" value="LigB-like"/>
    <property type="match status" value="1"/>
</dbReference>
<dbReference type="CDD" id="cd07949">
    <property type="entry name" value="PCA_45_Doxase_B_like_1"/>
    <property type="match status" value="1"/>
</dbReference>
<name>A0A975NDF8_9BRAD</name>
<sequence length="279" mass="30501">MARIVGTITTSHVPAIGGAIAKGLQNDPYWKPFFDGFPPVREWLAGVKPDVVVLVYNDHGLNFFLDKMPTFAVGAASEYRNADEGWGIPTVPPFRGDPELSWHLIEQLVAEEFDLTTCQEMVVDHAFTLPMALCWPDMKWPVRTVPVCVNTVQGPLPSAARCYKLGQAIGRAIASWPGDERVVVMGTGGLSHQLDGERAGFINKEFDLAFMDSMVANPAWATQYSTTELVELSGTQGVELLNWVVARGALPGKVRKQHANYHIPISNTASGLMVLEPQG</sequence>
<feature type="domain" description="Extradiol ring-cleavage dioxygenase class III enzyme subunit B" evidence="1">
    <location>
        <begin position="7"/>
        <end position="268"/>
    </location>
</feature>
<dbReference type="RefSeq" id="WP_215621836.1">
    <property type="nucleotide sequence ID" value="NZ_CP076134.1"/>
</dbReference>
<dbReference type="EMBL" id="CP076134">
    <property type="protein sequence ID" value="QWG13083.1"/>
    <property type="molecule type" value="Genomic_DNA"/>
</dbReference>
<organism evidence="2 3">
    <name type="scientific">Bradyrhizobium sediminis</name>
    <dbReference type="NCBI Taxonomy" id="2840469"/>
    <lineage>
        <taxon>Bacteria</taxon>
        <taxon>Pseudomonadati</taxon>
        <taxon>Pseudomonadota</taxon>
        <taxon>Alphaproteobacteria</taxon>
        <taxon>Hyphomicrobiales</taxon>
        <taxon>Nitrobacteraceae</taxon>
        <taxon>Bradyrhizobium</taxon>
    </lineage>
</organism>
<dbReference type="InterPro" id="IPR004183">
    <property type="entry name" value="Xdiol_dOase_suB"/>
</dbReference>
<dbReference type="GO" id="GO:0016702">
    <property type="term" value="F:oxidoreductase activity, acting on single donors with incorporation of molecular oxygen, incorporation of two atoms of oxygen"/>
    <property type="evidence" value="ECO:0007669"/>
    <property type="project" value="UniProtKB-ARBA"/>
</dbReference>
<proteinExistence type="predicted"/>
<evidence type="ECO:0000313" key="3">
    <source>
        <dbReference type="Proteomes" id="UP000680839"/>
    </source>
</evidence>
<evidence type="ECO:0000259" key="1">
    <source>
        <dbReference type="Pfam" id="PF02900"/>
    </source>
</evidence>
<accession>A0A975NDF8</accession>
<gene>
    <name evidence="2" type="ORF">KMZ29_26005</name>
</gene>
<reference evidence="2" key="1">
    <citation type="submission" date="2021-06" db="EMBL/GenBank/DDBJ databases">
        <title>Bradyrhizobium sp. S2-20-1 Genome sequencing.</title>
        <authorList>
            <person name="Jin L."/>
        </authorList>
    </citation>
    <scope>NUCLEOTIDE SEQUENCE</scope>
    <source>
        <strain evidence="2">S2-20-1</strain>
    </source>
</reference>
<dbReference type="Gene3D" id="3.40.830.10">
    <property type="entry name" value="LigB-like"/>
    <property type="match status" value="1"/>
</dbReference>
<dbReference type="NCBIfam" id="NF009901">
    <property type="entry name" value="PRK13364.1"/>
    <property type="match status" value="1"/>
</dbReference>
<evidence type="ECO:0000313" key="2">
    <source>
        <dbReference type="EMBL" id="QWG13083.1"/>
    </source>
</evidence>
<dbReference type="NCBIfam" id="NF009902">
    <property type="entry name" value="PRK13365.1"/>
    <property type="match status" value="1"/>
</dbReference>
<dbReference type="Pfam" id="PF02900">
    <property type="entry name" value="LigB"/>
    <property type="match status" value="1"/>
</dbReference>
<dbReference type="Proteomes" id="UP000680839">
    <property type="component" value="Chromosome"/>
</dbReference>